<dbReference type="InterPro" id="IPR029064">
    <property type="entry name" value="Ribosomal_eL30-like_sf"/>
</dbReference>
<evidence type="ECO:0000256" key="2">
    <source>
        <dbReference type="ARBA" id="ARBA00022679"/>
    </source>
</evidence>
<dbReference type="RefSeq" id="WP_319955739.1">
    <property type="nucleotide sequence ID" value="NZ_JAXAVX010000016.1"/>
</dbReference>
<feature type="domain" description="tRNA/rRNA methyltransferase SpoU type" evidence="3">
    <location>
        <begin position="121"/>
        <end position="250"/>
    </location>
</feature>
<keyword evidence="5" id="KW-1185">Reference proteome</keyword>
<dbReference type="InterPro" id="IPR001537">
    <property type="entry name" value="SpoU_MeTrfase"/>
</dbReference>
<keyword evidence="2" id="KW-0808">Transferase</keyword>
<evidence type="ECO:0000313" key="5">
    <source>
        <dbReference type="Proteomes" id="UP001277761"/>
    </source>
</evidence>
<sequence>MSAAAKHRGLPERVTSARDPRVVRLRALQRDAASRDAAGLAVVDDEALLLAALDAGCAVELALADADAVDAPVAGWRAALPAPPVPASSDALRALGALGRRPRVVAAVRRPPATPEPAAGLALAGVRDAGNVGAIVRTAAALRLPAVTLLPGCGDPWGRKALRAAQGATFAPGLVRRADDVAALRGSGPVLAAVPRGGADPATLDGAATVLLGAEDAGLGTALVAACDGAVTIAADGFESLGVAAAAAILADALARARRAAGLRPPAGPRPGGRRA</sequence>
<accession>A0ABU4VS19</accession>
<protein>
    <submittedName>
        <fullName evidence="4">TrmH family RNA methyltransferase</fullName>
    </submittedName>
</protein>
<dbReference type="SUPFAM" id="SSF55315">
    <property type="entry name" value="L30e-like"/>
    <property type="match status" value="1"/>
</dbReference>
<organism evidence="4 5">
    <name type="scientific">Patulibacter brassicae</name>
    <dbReference type="NCBI Taxonomy" id="1705717"/>
    <lineage>
        <taxon>Bacteria</taxon>
        <taxon>Bacillati</taxon>
        <taxon>Actinomycetota</taxon>
        <taxon>Thermoleophilia</taxon>
        <taxon>Solirubrobacterales</taxon>
        <taxon>Patulibacteraceae</taxon>
        <taxon>Patulibacter</taxon>
    </lineage>
</organism>
<name>A0ABU4VS19_9ACTN</name>
<dbReference type="PANTHER" id="PTHR43191">
    <property type="entry name" value="RRNA METHYLTRANSFERASE 3"/>
    <property type="match status" value="1"/>
</dbReference>
<dbReference type="EMBL" id="JAXAVX010000016">
    <property type="protein sequence ID" value="MDX8153590.1"/>
    <property type="molecule type" value="Genomic_DNA"/>
</dbReference>
<evidence type="ECO:0000256" key="1">
    <source>
        <dbReference type="ARBA" id="ARBA00022603"/>
    </source>
</evidence>
<keyword evidence="1 4" id="KW-0489">Methyltransferase</keyword>
<dbReference type="InterPro" id="IPR029028">
    <property type="entry name" value="Alpha/beta_knot_MTases"/>
</dbReference>
<dbReference type="PANTHER" id="PTHR43191:SF2">
    <property type="entry name" value="RRNA METHYLTRANSFERASE 3, MITOCHONDRIAL"/>
    <property type="match status" value="1"/>
</dbReference>
<dbReference type="Pfam" id="PF00588">
    <property type="entry name" value="SpoU_methylase"/>
    <property type="match status" value="1"/>
</dbReference>
<dbReference type="Gene3D" id="3.40.1280.10">
    <property type="match status" value="1"/>
</dbReference>
<comment type="caution">
    <text evidence="4">The sequence shown here is derived from an EMBL/GenBank/DDBJ whole genome shotgun (WGS) entry which is preliminary data.</text>
</comment>
<gene>
    <name evidence="4" type="ORF">SK069_18475</name>
</gene>
<dbReference type="GO" id="GO:0008168">
    <property type="term" value="F:methyltransferase activity"/>
    <property type="evidence" value="ECO:0007669"/>
    <property type="project" value="UniProtKB-KW"/>
</dbReference>
<dbReference type="Proteomes" id="UP001277761">
    <property type="component" value="Unassembled WGS sequence"/>
</dbReference>
<reference evidence="4 5" key="1">
    <citation type="submission" date="2023-11" db="EMBL/GenBank/DDBJ databases">
        <authorList>
            <person name="Xu M."/>
            <person name="Jiang T."/>
        </authorList>
    </citation>
    <scope>NUCLEOTIDE SEQUENCE [LARGE SCALE GENOMIC DNA]</scope>
    <source>
        <strain evidence="4 5">SD</strain>
    </source>
</reference>
<dbReference type="GO" id="GO:0032259">
    <property type="term" value="P:methylation"/>
    <property type="evidence" value="ECO:0007669"/>
    <property type="project" value="UniProtKB-KW"/>
</dbReference>
<proteinExistence type="predicted"/>
<evidence type="ECO:0000313" key="4">
    <source>
        <dbReference type="EMBL" id="MDX8153590.1"/>
    </source>
</evidence>
<dbReference type="InterPro" id="IPR051259">
    <property type="entry name" value="rRNA_Methyltransferase"/>
</dbReference>
<dbReference type="SUPFAM" id="SSF75217">
    <property type="entry name" value="alpha/beta knot"/>
    <property type="match status" value="1"/>
</dbReference>
<evidence type="ECO:0000259" key="3">
    <source>
        <dbReference type="Pfam" id="PF00588"/>
    </source>
</evidence>
<dbReference type="InterPro" id="IPR029026">
    <property type="entry name" value="tRNA_m1G_MTases_N"/>
</dbReference>
<dbReference type="Gene3D" id="3.30.1330.30">
    <property type="match status" value="1"/>
</dbReference>